<comment type="subcellular location">
    <subcellularLocation>
        <location evidence="1 10">Cell inner membrane</location>
        <topology evidence="1 10">Single-pass membrane protein</topology>
        <orientation evidence="1 10">Periplasmic side</orientation>
    </subcellularLocation>
</comment>
<dbReference type="PANTHER" id="PTHR33446:SF2">
    <property type="entry name" value="PROTEIN TONB"/>
    <property type="match status" value="1"/>
</dbReference>
<dbReference type="Pfam" id="PF03544">
    <property type="entry name" value="TonB_C"/>
    <property type="match status" value="1"/>
</dbReference>
<dbReference type="PRINTS" id="PR01374">
    <property type="entry name" value="TONBPROTEIN"/>
</dbReference>
<dbReference type="Proteomes" id="UP000076077">
    <property type="component" value="Chromosome"/>
</dbReference>
<comment type="function">
    <text evidence="10">Interacts with outer membrane receptor proteins that carry out high-affinity binding and energy dependent uptake into the periplasmic space of specific substrates. It could act to transduce energy from the cytoplasmic membrane to specific energy-requiring processes in the outer membrane, resulting in the release into the periplasm of ligands bound by these outer membrane proteins.</text>
</comment>
<dbReference type="InterPro" id="IPR006260">
    <property type="entry name" value="TonB/TolA_C"/>
</dbReference>
<evidence type="ECO:0000259" key="11">
    <source>
        <dbReference type="PROSITE" id="PS52015"/>
    </source>
</evidence>
<evidence type="ECO:0000256" key="3">
    <source>
        <dbReference type="ARBA" id="ARBA00022448"/>
    </source>
</evidence>
<name>A0A143HNX6_MICTH</name>
<proteinExistence type="inferred from homology"/>
<organism evidence="12 13">
    <name type="scientific">Microbulbifer thermotolerans</name>
    <dbReference type="NCBI Taxonomy" id="252514"/>
    <lineage>
        <taxon>Bacteria</taxon>
        <taxon>Pseudomonadati</taxon>
        <taxon>Pseudomonadota</taxon>
        <taxon>Gammaproteobacteria</taxon>
        <taxon>Cellvibrionales</taxon>
        <taxon>Microbulbiferaceae</taxon>
        <taxon>Microbulbifer</taxon>
    </lineage>
</organism>
<evidence type="ECO:0000256" key="4">
    <source>
        <dbReference type="ARBA" id="ARBA00022475"/>
    </source>
</evidence>
<dbReference type="GO" id="GO:0015031">
    <property type="term" value="P:protein transport"/>
    <property type="evidence" value="ECO:0007669"/>
    <property type="project" value="UniProtKB-UniRule"/>
</dbReference>
<dbReference type="GO" id="GO:0031992">
    <property type="term" value="F:energy transducer activity"/>
    <property type="evidence" value="ECO:0007669"/>
    <property type="project" value="InterPro"/>
</dbReference>
<keyword evidence="13" id="KW-1185">Reference proteome</keyword>
<keyword evidence="8" id="KW-1133">Transmembrane helix</keyword>
<evidence type="ECO:0000256" key="7">
    <source>
        <dbReference type="ARBA" id="ARBA00022927"/>
    </source>
</evidence>
<keyword evidence="9" id="KW-0472">Membrane</keyword>
<dbReference type="InterPro" id="IPR037682">
    <property type="entry name" value="TonB_C"/>
</dbReference>
<keyword evidence="3 10" id="KW-0813">Transport</keyword>
<dbReference type="GO" id="GO:0098797">
    <property type="term" value="C:plasma membrane protein complex"/>
    <property type="evidence" value="ECO:0007669"/>
    <property type="project" value="TreeGrafter"/>
</dbReference>
<keyword evidence="6" id="KW-0812">Transmembrane</keyword>
<evidence type="ECO:0000313" key="12">
    <source>
        <dbReference type="EMBL" id="AMX03196.1"/>
    </source>
</evidence>
<keyword evidence="10" id="KW-0735">Signal-anchor</keyword>
<evidence type="ECO:0000313" key="13">
    <source>
        <dbReference type="Proteomes" id="UP000076077"/>
    </source>
</evidence>
<dbReference type="GO" id="GO:0015891">
    <property type="term" value="P:siderophore transport"/>
    <property type="evidence" value="ECO:0007669"/>
    <property type="project" value="InterPro"/>
</dbReference>
<evidence type="ECO:0000256" key="5">
    <source>
        <dbReference type="ARBA" id="ARBA00022519"/>
    </source>
</evidence>
<evidence type="ECO:0000256" key="2">
    <source>
        <dbReference type="ARBA" id="ARBA00006555"/>
    </source>
</evidence>
<dbReference type="Gene3D" id="3.30.1150.10">
    <property type="match status" value="1"/>
</dbReference>
<keyword evidence="4 10" id="KW-1003">Cell membrane</keyword>
<evidence type="ECO:0000256" key="9">
    <source>
        <dbReference type="ARBA" id="ARBA00023136"/>
    </source>
</evidence>
<dbReference type="GeneID" id="76608759"/>
<accession>A0A143HNX6</accession>
<protein>
    <recommendedName>
        <fullName evidence="10">Protein TonB</fullName>
    </recommendedName>
</protein>
<dbReference type="InterPro" id="IPR003538">
    <property type="entry name" value="TonB"/>
</dbReference>
<dbReference type="RefSeq" id="WP_067154917.1">
    <property type="nucleotide sequence ID" value="NZ_CP014864.1"/>
</dbReference>
<comment type="similarity">
    <text evidence="2 10">Belongs to the TonB family.</text>
</comment>
<evidence type="ECO:0000256" key="10">
    <source>
        <dbReference type="RuleBase" id="RU362123"/>
    </source>
</evidence>
<evidence type="ECO:0000256" key="1">
    <source>
        <dbReference type="ARBA" id="ARBA00004383"/>
    </source>
</evidence>
<dbReference type="PROSITE" id="PS52015">
    <property type="entry name" value="TONB_CTD"/>
    <property type="match status" value="1"/>
</dbReference>
<dbReference type="STRING" id="252514.A3224_11960"/>
<dbReference type="EMBL" id="CP014864">
    <property type="protein sequence ID" value="AMX03196.1"/>
    <property type="molecule type" value="Genomic_DNA"/>
</dbReference>
<dbReference type="KEGG" id="mthd:A3224_11960"/>
<dbReference type="OrthoDB" id="9792439at2"/>
<dbReference type="SUPFAM" id="SSF74653">
    <property type="entry name" value="TolA/TonB C-terminal domain"/>
    <property type="match status" value="1"/>
</dbReference>
<evidence type="ECO:0000256" key="6">
    <source>
        <dbReference type="ARBA" id="ARBA00022692"/>
    </source>
</evidence>
<evidence type="ECO:0000256" key="8">
    <source>
        <dbReference type="ARBA" id="ARBA00022989"/>
    </source>
</evidence>
<dbReference type="GO" id="GO:0055085">
    <property type="term" value="P:transmembrane transport"/>
    <property type="evidence" value="ECO:0007669"/>
    <property type="project" value="InterPro"/>
</dbReference>
<dbReference type="PANTHER" id="PTHR33446">
    <property type="entry name" value="PROTEIN TONB-RELATED"/>
    <property type="match status" value="1"/>
</dbReference>
<dbReference type="InterPro" id="IPR051045">
    <property type="entry name" value="TonB-dependent_transducer"/>
</dbReference>
<dbReference type="AlphaFoldDB" id="A0A143HNX6"/>
<dbReference type="NCBIfam" id="TIGR01352">
    <property type="entry name" value="tonB_Cterm"/>
    <property type="match status" value="1"/>
</dbReference>
<dbReference type="GO" id="GO:0030288">
    <property type="term" value="C:outer membrane-bounded periplasmic space"/>
    <property type="evidence" value="ECO:0007669"/>
    <property type="project" value="InterPro"/>
</dbReference>
<keyword evidence="7 10" id="KW-0653">Protein transport</keyword>
<reference evidence="13" key="1">
    <citation type="submission" date="2016-03" db="EMBL/GenBank/DDBJ databases">
        <authorList>
            <person name="Lee Y.-S."/>
            <person name="Choi Y.-L."/>
        </authorList>
    </citation>
    <scope>NUCLEOTIDE SEQUENCE [LARGE SCALE GENOMIC DNA]</scope>
    <source>
        <strain evidence="13">DAU221</strain>
    </source>
</reference>
<sequence>MKLLKLLFVLAVTAAASNTASANDALNQYATQLKKHTAQHVRYPRRAQERKWEGVVQLQVTIDAQGQVQNIQVLKESNYSSLNRAALRSVESANPYPAIPAELGIDSYEFVVPINFKLSS</sequence>
<keyword evidence="5 10" id="KW-0997">Cell inner membrane</keyword>
<feature type="domain" description="TonB C-terminal" evidence="11">
    <location>
        <begin position="28"/>
        <end position="120"/>
    </location>
</feature>
<gene>
    <name evidence="12" type="ORF">A3224_11960</name>
</gene>